<reference evidence="2 3" key="1">
    <citation type="submission" date="2016-10" db="EMBL/GenBank/DDBJ databases">
        <title>Genome sequence of Rothia aeria strain JCM11412.</title>
        <authorList>
            <person name="Nambu T."/>
        </authorList>
    </citation>
    <scope>NUCLEOTIDE SEQUENCE [LARGE SCALE GENOMIC DNA]</scope>
    <source>
        <strain evidence="2 3">JCM 11412</strain>
    </source>
</reference>
<dbReference type="EMBL" id="AP017895">
    <property type="protein sequence ID" value="BAV87945.1"/>
    <property type="molecule type" value="Genomic_DNA"/>
</dbReference>
<dbReference type="KEGG" id="raj:RA11412_1646"/>
<evidence type="ECO:0000313" key="2">
    <source>
        <dbReference type="EMBL" id="BAV87945.1"/>
    </source>
</evidence>
<protein>
    <recommendedName>
        <fullName evidence="1">DUF6531 domain-containing protein</fullName>
    </recommendedName>
</protein>
<organism evidence="2 3">
    <name type="scientific">Rothia aeria</name>
    <dbReference type="NCBI Taxonomy" id="172042"/>
    <lineage>
        <taxon>Bacteria</taxon>
        <taxon>Bacillati</taxon>
        <taxon>Actinomycetota</taxon>
        <taxon>Actinomycetes</taxon>
        <taxon>Micrococcales</taxon>
        <taxon>Micrococcaceae</taxon>
        <taxon>Rothia</taxon>
    </lineage>
</organism>
<sequence length="306" mass="34286">MAFNKIARKSSDFNVVFTLPDFCWPPPPAPPVTPPIPFPLFADLGSAKTVAKDVRLNRKPAFVFNASKTNRTTGDEPALPGRKGVLSRTATKPAWPMMHSSSVKIRKRYIIRAGDMFHMNNKFKKNCRPNPVFPVRPLPLVWNRSYYSDQDGTGWLGEGWSVPGCQRIIRDAAGLAYIDDQGRLFPLPEVDEDDEEPVLFESEQIWFSKNPDGHYVIASLDGSIALRFAPLVIAEDGSDEDSTLFPLVAVEDANGNHQRFVYHPLTGLPQYVIDGNGWVFSLNFGNVADEQYHYDDNKRVDQTGVC</sequence>
<evidence type="ECO:0000259" key="1">
    <source>
        <dbReference type="Pfam" id="PF20148"/>
    </source>
</evidence>
<dbReference type="Proteomes" id="UP000250241">
    <property type="component" value="Chromosome"/>
</dbReference>
<dbReference type="Pfam" id="PF20148">
    <property type="entry name" value="DUF6531"/>
    <property type="match status" value="1"/>
</dbReference>
<dbReference type="InterPro" id="IPR045351">
    <property type="entry name" value="DUF6531"/>
</dbReference>
<name>A0A2Z5QZM0_9MICC</name>
<feature type="domain" description="DUF6531" evidence="1">
    <location>
        <begin position="137"/>
        <end position="184"/>
    </location>
</feature>
<evidence type="ECO:0000313" key="3">
    <source>
        <dbReference type="Proteomes" id="UP000250241"/>
    </source>
</evidence>
<accession>A0A2Z5QZM0</accession>
<proteinExistence type="predicted"/>
<dbReference type="AlphaFoldDB" id="A0A2Z5QZM0"/>
<gene>
    <name evidence="2" type="ORF">RA11412_1646</name>
</gene>
<keyword evidence="3" id="KW-1185">Reference proteome</keyword>
<dbReference type="Pfam" id="PF13665">
    <property type="entry name" value="Tox-PAAR-like"/>
    <property type="match status" value="1"/>
</dbReference>